<accession>A0A6M3JYV6</accession>
<reference evidence="1" key="1">
    <citation type="submission" date="2020-03" db="EMBL/GenBank/DDBJ databases">
        <title>The deep terrestrial virosphere.</title>
        <authorList>
            <person name="Holmfeldt K."/>
            <person name="Nilsson E."/>
            <person name="Simone D."/>
            <person name="Lopez-Fernandez M."/>
            <person name="Wu X."/>
            <person name="de Brujin I."/>
            <person name="Lundin D."/>
            <person name="Andersson A."/>
            <person name="Bertilsson S."/>
            <person name="Dopson M."/>
        </authorList>
    </citation>
    <scope>NUCLEOTIDE SEQUENCE</scope>
    <source>
        <strain evidence="1">MM415A01816</strain>
    </source>
</reference>
<name>A0A6M3JYV6_9ZZZZ</name>
<organism evidence="1">
    <name type="scientific">viral metagenome</name>
    <dbReference type="NCBI Taxonomy" id="1070528"/>
    <lineage>
        <taxon>unclassified sequences</taxon>
        <taxon>metagenomes</taxon>
        <taxon>organismal metagenomes</taxon>
    </lineage>
</organism>
<protein>
    <submittedName>
        <fullName evidence="1">Uncharacterized protein</fullName>
    </submittedName>
</protein>
<evidence type="ECO:0000313" key="1">
    <source>
        <dbReference type="EMBL" id="QJA75336.1"/>
    </source>
</evidence>
<gene>
    <name evidence="1" type="ORF">MM415A01816_0015</name>
</gene>
<sequence>MKNKLSVGVRYLKKYDIERDFDYHRLDFLLLRILREGPKYIEGEAVKQFHFSFVESVNTPRNIAKCLRSLAYKIQHGIEKI</sequence>
<dbReference type="AlphaFoldDB" id="A0A6M3JYV6"/>
<dbReference type="EMBL" id="MT142156">
    <property type="protein sequence ID" value="QJA75336.1"/>
    <property type="molecule type" value="Genomic_DNA"/>
</dbReference>
<proteinExistence type="predicted"/>